<keyword evidence="3" id="KW-1185">Reference proteome</keyword>
<feature type="region of interest" description="Disordered" evidence="1">
    <location>
        <begin position="1"/>
        <end position="41"/>
    </location>
</feature>
<dbReference type="InterPro" id="IPR008921">
    <property type="entry name" value="DNA_pol3_clamp-load_cplx_C"/>
</dbReference>
<dbReference type="EMBL" id="CP058579">
    <property type="protein sequence ID" value="QLG62553.1"/>
    <property type="molecule type" value="Genomic_DNA"/>
</dbReference>
<dbReference type="Proteomes" id="UP000509626">
    <property type="component" value="Chromosome"/>
</dbReference>
<gene>
    <name evidence="2" type="ORF">HUG12_12790</name>
</gene>
<dbReference type="SUPFAM" id="SSF48019">
    <property type="entry name" value="post-AAA+ oligomerization domain-like"/>
    <property type="match status" value="1"/>
</dbReference>
<dbReference type="AlphaFoldDB" id="A0A7D5LB39"/>
<evidence type="ECO:0000313" key="3">
    <source>
        <dbReference type="Proteomes" id="UP000509626"/>
    </source>
</evidence>
<dbReference type="OrthoDB" id="342981at2157"/>
<dbReference type="GO" id="GO:0003677">
    <property type="term" value="F:DNA binding"/>
    <property type="evidence" value="ECO:0007669"/>
    <property type="project" value="InterPro"/>
</dbReference>
<proteinExistence type="predicted"/>
<protein>
    <submittedName>
        <fullName evidence="2">Uncharacterized protein</fullName>
    </submittedName>
</protein>
<reference evidence="2 3" key="1">
    <citation type="submission" date="2020-06" db="EMBL/GenBank/DDBJ databases">
        <title>NJ-3-1, isolated from saline soil.</title>
        <authorList>
            <person name="Cui H.L."/>
            <person name="Shi X."/>
        </authorList>
    </citation>
    <scope>NUCLEOTIDE SEQUENCE [LARGE SCALE GENOMIC DNA]</scope>
    <source>
        <strain evidence="2 3">NJ-3-1</strain>
    </source>
</reference>
<name>A0A7D5LB39_9EURY</name>
<evidence type="ECO:0000256" key="1">
    <source>
        <dbReference type="SAM" id="MobiDB-lite"/>
    </source>
</evidence>
<evidence type="ECO:0000313" key="2">
    <source>
        <dbReference type="EMBL" id="QLG62553.1"/>
    </source>
</evidence>
<organism evidence="2 3">
    <name type="scientific">Halorarum salinum</name>
    <dbReference type="NCBI Taxonomy" id="2743089"/>
    <lineage>
        <taxon>Archaea</taxon>
        <taxon>Methanobacteriati</taxon>
        <taxon>Methanobacteriota</taxon>
        <taxon>Stenosarchaea group</taxon>
        <taxon>Halobacteria</taxon>
        <taxon>Halobacteriales</taxon>
        <taxon>Haloferacaceae</taxon>
        <taxon>Halorarum</taxon>
    </lineage>
</organism>
<sequence>MDDESRQATFGADGDLSERAPDADGTNDFGEPKDADETDGGYNRYAVSSLLQKAVRRSDEEVAAWAAWELARSGFAWNLWDRLTLYVVEDLRAGDDVALLVERYEELATERWEPAEWRGRLCAVHAALACARARSTREASNADEYFRNAAAERAEARERGEEPSLEFPVGDLEPGGEYDVAFDKHTGEGSRMGRGGRFFKVHGARVGPEGEEGPSAHWQRLNMLARDDEFSEEELEHALAPVDPDGRWEEPTFDG</sequence>
<dbReference type="RefSeq" id="WP_179269138.1">
    <property type="nucleotide sequence ID" value="NZ_CP058579.1"/>
</dbReference>
<dbReference type="GO" id="GO:0006260">
    <property type="term" value="P:DNA replication"/>
    <property type="evidence" value="ECO:0007669"/>
    <property type="project" value="InterPro"/>
</dbReference>
<accession>A0A7D5LB39</accession>
<dbReference type="GeneID" id="56038351"/>
<dbReference type="KEGG" id="halu:HUG12_12790"/>
<dbReference type="Gene3D" id="1.20.272.10">
    <property type="match status" value="1"/>
</dbReference>